<keyword evidence="3 7" id="KW-0347">Helicase</keyword>
<dbReference type="InterPro" id="IPR027417">
    <property type="entry name" value="P-loop_NTPase"/>
</dbReference>
<sequence>MAYMVPEVIRTSAAAGERLLFRTLKDHLPSDYVVYFESEIQGSRPDFVIIGPDLGLVVLEVKDYTKSALFEVDREEWLLHGSGGQMEAVKNPYLQARESLRHVVEQLKKDDNLIQQEGKFQGQLKFPQGFGTVFTRMKQKDFIEYSLYDAIAQSFVLCRDEIDPEDEGFSADSLIEKIHGMFTVWSRSRYILSQEDIRFIRNHLIHEVRISAEFRQPAKHQEQLVLSFHNMKALDLQQENMAKQLGDRHRLIRGVAGSGKTLVLASRAKLLSNHYPDWKILVLCSSIALSQSLQQMIDRMMEEPEDLLDWIRLEEQKDGRPRQQNVEVYNFHEWLNKALNSRDKDIPSLIGKLEKKEAILPMYEAILIDEGQDFQPEWLKLLSYLLNPATQNLLLVEDRAQSLFKRKSSLLKDTGLDFRGRSRFLSINYRNTAQIAQFAWDFYQRHSMLQNKVQFGSAKGVEIIPPQSTRRNGPEPSMKRCGSFQEELRAVVEHIRYLHNDHRVPYSEMVILYRVKDNYYSSYMDTIRRMLKVQGLPFHWISENAGTEQELGYTGGDAIIVSDIDSVKGLDFRAVFIVNAENMPFSLEEVEEHEVSLFYIAMTRAMEWLYISYSGDSKFTLYLDEVQQQRQEQKHSVKKMG</sequence>
<dbReference type="GO" id="GO:0016787">
    <property type="term" value="F:hydrolase activity"/>
    <property type="evidence" value="ECO:0007669"/>
    <property type="project" value="UniProtKB-KW"/>
</dbReference>
<dbReference type="AlphaFoldDB" id="A0A368VKZ9"/>
<proteinExistence type="predicted"/>
<dbReference type="Gene3D" id="3.40.50.300">
    <property type="entry name" value="P-loop containing nucleotide triphosphate hydrolases"/>
    <property type="match status" value="2"/>
</dbReference>
<dbReference type="GO" id="GO:0003677">
    <property type="term" value="F:DNA binding"/>
    <property type="evidence" value="ECO:0007669"/>
    <property type="project" value="InterPro"/>
</dbReference>
<reference evidence="7 8" key="1">
    <citation type="submission" date="2018-07" db="EMBL/GenBank/DDBJ databases">
        <title>Genomic Encyclopedia of Type Strains, Phase III (KMG-III): the genomes of soil and plant-associated and newly described type strains.</title>
        <authorList>
            <person name="Whitman W."/>
        </authorList>
    </citation>
    <scope>NUCLEOTIDE SEQUENCE [LARGE SCALE GENOMIC DNA]</scope>
    <source>
        <strain evidence="7 8">CECT 7506</strain>
    </source>
</reference>
<keyword evidence="4" id="KW-0067">ATP-binding</keyword>
<dbReference type="GO" id="GO:0043138">
    <property type="term" value="F:3'-5' DNA helicase activity"/>
    <property type="evidence" value="ECO:0007669"/>
    <property type="project" value="TreeGrafter"/>
</dbReference>
<gene>
    <name evidence="7" type="ORF">DFP97_11837</name>
</gene>
<dbReference type="GO" id="GO:0000725">
    <property type="term" value="P:recombinational repair"/>
    <property type="evidence" value="ECO:0007669"/>
    <property type="project" value="TreeGrafter"/>
</dbReference>
<evidence type="ECO:0000256" key="3">
    <source>
        <dbReference type="ARBA" id="ARBA00022806"/>
    </source>
</evidence>
<evidence type="ECO:0000313" key="7">
    <source>
        <dbReference type="EMBL" id="RCW42208.1"/>
    </source>
</evidence>
<dbReference type="GO" id="GO:0005829">
    <property type="term" value="C:cytosol"/>
    <property type="evidence" value="ECO:0007669"/>
    <property type="project" value="TreeGrafter"/>
</dbReference>
<dbReference type="PANTHER" id="PTHR11070:SF45">
    <property type="entry name" value="DNA 3'-5' HELICASE"/>
    <property type="match status" value="1"/>
</dbReference>
<evidence type="ECO:0000259" key="5">
    <source>
        <dbReference type="Pfam" id="PF08378"/>
    </source>
</evidence>
<evidence type="ECO:0000259" key="6">
    <source>
        <dbReference type="Pfam" id="PF13361"/>
    </source>
</evidence>
<keyword evidence="2" id="KW-0378">Hydrolase</keyword>
<dbReference type="Pfam" id="PF13245">
    <property type="entry name" value="AAA_19"/>
    <property type="match status" value="1"/>
</dbReference>
<dbReference type="InterPro" id="IPR000212">
    <property type="entry name" value="DNA_helicase_UvrD/REP"/>
</dbReference>
<dbReference type="SUPFAM" id="SSF52540">
    <property type="entry name" value="P-loop containing nucleoside triphosphate hydrolases"/>
    <property type="match status" value="1"/>
</dbReference>
<accession>A0A368VKZ9</accession>
<evidence type="ECO:0000313" key="8">
    <source>
        <dbReference type="Proteomes" id="UP000252415"/>
    </source>
</evidence>
<dbReference type="RefSeq" id="WP_114383150.1">
    <property type="nucleotide sequence ID" value="NZ_QPJD01000018.1"/>
</dbReference>
<dbReference type="InterPro" id="IPR014017">
    <property type="entry name" value="DNA_helicase_UvrD-like_C"/>
</dbReference>
<dbReference type="InterPro" id="IPR011528">
    <property type="entry name" value="NERD"/>
</dbReference>
<evidence type="ECO:0000256" key="1">
    <source>
        <dbReference type="ARBA" id="ARBA00022741"/>
    </source>
</evidence>
<dbReference type="OrthoDB" id="7066673at2"/>
<dbReference type="PANTHER" id="PTHR11070">
    <property type="entry name" value="UVRD / RECB / PCRA DNA HELICASE FAMILY MEMBER"/>
    <property type="match status" value="1"/>
</dbReference>
<feature type="domain" description="NERD" evidence="5">
    <location>
        <begin position="14"/>
        <end position="109"/>
    </location>
</feature>
<keyword evidence="8" id="KW-1185">Reference proteome</keyword>
<dbReference type="GO" id="GO:0005524">
    <property type="term" value="F:ATP binding"/>
    <property type="evidence" value="ECO:0007669"/>
    <property type="project" value="UniProtKB-KW"/>
</dbReference>
<keyword evidence="1" id="KW-0547">Nucleotide-binding</keyword>
<dbReference type="EMBL" id="QPJD01000018">
    <property type="protein sequence ID" value="RCW42208.1"/>
    <property type="molecule type" value="Genomic_DNA"/>
</dbReference>
<dbReference type="Pfam" id="PF08378">
    <property type="entry name" value="NERD"/>
    <property type="match status" value="1"/>
</dbReference>
<name>A0A368VKZ9_9BACL</name>
<comment type="caution">
    <text evidence="7">The sequence shown here is derived from an EMBL/GenBank/DDBJ whole genome shotgun (WGS) entry which is preliminary data.</text>
</comment>
<feature type="domain" description="UvrD-like helicase C-terminal" evidence="6">
    <location>
        <begin position="557"/>
        <end position="614"/>
    </location>
</feature>
<dbReference type="Proteomes" id="UP000252415">
    <property type="component" value="Unassembled WGS sequence"/>
</dbReference>
<evidence type="ECO:0000256" key="2">
    <source>
        <dbReference type="ARBA" id="ARBA00022801"/>
    </source>
</evidence>
<protein>
    <submittedName>
        <fullName evidence="7">UvrD-like helicase family protein</fullName>
    </submittedName>
</protein>
<evidence type="ECO:0000256" key="4">
    <source>
        <dbReference type="ARBA" id="ARBA00022840"/>
    </source>
</evidence>
<dbReference type="Pfam" id="PF13361">
    <property type="entry name" value="UvrD_C"/>
    <property type="match status" value="1"/>
</dbReference>
<organism evidence="7 8">
    <name type="scientific">Paenibacillus prosopidis</name>
    <dbReference type="NCBI Taxonomy" id="630520"/>
    <lineage>
        <taxon>Bacteria</taxon>
        <taxon>Bacillati</taxon>
        <taxon>Bacillota</taxon>
        <taxon>Bacilli</taxon>
        <taxon>Bacillales</taxon>
        <taxon>Paenibacillaceae</taxon>
        <taxon>Paenibacillus</taxon>
    </lineage>
</organism>